<evidence type="ECO:0000256" key="11">
    <source>
        <dbReference type="SAM" id="Phobius"/>
    </source>
</evidence>
<accession>A0A067D0J5</accession>
<evidence type="ECO:0000259" key="12">
    <source>
        <dbReference type="PROSITE" id="PS50222"/>
    </source>
</evidence>
<dbReference type="CDD" id="cd06186">
    <property type="entry name" value="NOX_Duox_like_FAD_NADP"/>
    <property type="match status" value="1"/>
</dbReference>
<dbReference type="InterPro" id="IPR000778">
    <property type="entry name" value="Cyt_b245_heavy_chain"/>
</dbReference>
<sequence>MTSKYGGETPTHPYTRPAFPTPALRRTPSSDFASQLLRASAVVENRHTFLRTRSRASMNNTSFMSNSSSKTRSFASNSSFSKNASFVSTTSEVVMMQPGDAGDSDEEEDPEKAHVAIEAGLQQIAVERDDDPIEHFQALKRVVASVADANGRINRATFVSTFEVELPPAVQSIRGCSVLFNAAMELPVEDDTKLRLLFDTMDVGGTGRIDRSNIADLLQSKFQAEKLQCVGSDFDAMADMLFAKAGARSASHMSFVQFHLVFRGYLHEATTTVETSRSRGVKPAAEPSRHGFLSRAKTFYRNHTLRIWWLTAYVVFIAAEAIQKMAQYPVDSATGWALRIARGAAQVAMPNFLLALLPMCRSILEVLKQSKLLWRYVPFDDLLAFHRIAGTVALLAGLVHTGAHVYNEVAVYLLATPDEIADSFLVAHVSTLRTPEGAPIMMPFSHMLCTLPVVTGVFMLLIALIVLPLSLLPRFRQGRFNLFWFSHMLLGPFLLLGSIHGATSWLSKAQSYLWILPPLSVYLIERRFRFAKSWTTPLQILRVEFLDGVVALFLEKPARFEYDPGMYTFLNVPKLSQHEWHPFTISSAPNDDHVSLHIRNAGDWTSALHALLSHCDTEGLPFPTVYLDGPVGAPTQAYHRYATVVMIGGGIGVTPFASILKDTVHKWNASRCPNCAFCRAPPNMKLRKMYFHWVTRQQEALTWFSHTMNEIHALDRDGVIETHHHLTSVAANETLKLFQAFVHDTTGNDVVSGLKQLTHFGRPDWDHWFRSMARTHRGERIGVFFCGPHALDAILTAMCRKYSTKDGTSFEYHSEKFA</sequence>
<dbReference type="Pfam" id="PF01794">
    <property type="entry name" value="Ferric_reduct"/>
    <property type="match status" value="1"/>
</dbReference>
<dbReference type="Gene3D" id="3.40.50.80">
    <property type="entry name" value="Nucleotide-binding domain of ferredoxin-NADP reductase (FNR) module"/>
    <property type="match status" value="1"/>
</dbReference>
<dbReference type="Proteomes" id="UP000030745">
    <property type="component" value="Unassembled WGS sequence"/>
</dbReference>
<dbReference type="KEGG" id="spar:SPRG_01094"/>
<feature type="region of interest" description="Disordered" evidence="10">
    <location>
        <begin position="1"/>
        <end position="30"/>
    </location>
</feature>
<dbReference type="PANTHER" id="PTHR11972">
    <property type="entry name" value="NADPH OXIDASE"/>
    <property type="match status" value="1"/>
</dbReference>
<dbReference type="GO" id="GO:0009653">
    <property type="term" value="P:anatomical structure morphogenesis"/>
    <property type="evidence" value="ECO:0007669"/>
    <property type="project" value="UniProtKB-ARBA"/>
</dbReference>
<dbReference type="InterPro" id="IPR017927">
    <property type="entry name" value="FAD-bd_FR_type"/>
</dbReference>
<dbReference type="Gene3D" id="2.40.30.10">
    <property type="entry name" value="Translation factors"/>
    <property type="match status" value="1"/>
</dbReference>
<dbReference type="InterPro" id="IPR013112">
    <property type="entry name" value="FAD-bd_8"/>
</dbReference>
<dbReference type="GO" id="GO:0005886">
    <property type="term" value="C:plasma membrane"/>
    <property type="evidence" value="ECO:0007669"/>
    <property type="project" value="TreeGrafter"/>
</dbReference>
<evidence type="ECO:0000256" key="6">
    <source>
        <dbReference type="ARBA" id="ARBA00022857"/>
    </source>
</evidence>
<dbReference type="GO" id="GO:0016175">
    <property type="term" value="F:superoxide-generating NAD(P)H oxidase activity"/>
    <property type="evidence" value="ECO:0007669"/>
    <property type="project" value="UniProtKB-ARBA"/>
</dbReference>
<evidence type="ECO:0000256" key="3">
    <source>
        <dbReference type="ARBA" id="ARBA00022692"/>
    </source>
</evidence>
<keyword evidence="15" id="KW-1185">Reference proteome</keyword>
<organism evidence="14 15">
    <name type="scientific">Saprolegnia parasitica (strain CBS 223.65)</name>
    <dbReference type="NCBI Taxonomy" id="695850"/>
    <lineage>
        <taxon>Eukaryota</taxon>
        <taxon>Sar</taxon>
        <taxon>Stramenopiles</taxon>
        <taxon>Oomycota</taxon>
        <taxon>Saprolegniomycetes</taxon>
        <taxon>Saprolegniales</taxon>
        <taxon>Saprolegniaceae</taxon>
        <taxon>Saprolegnia</taxon>
    </lineage>
</organism>
<dbReference type="SFLD" id="SFLDS00052">
    <property type="entry name" value="Ferric_Reductase_Domain"/>
    <property type="match status" value="1"/>
</dbReference>
<dbReference type="InterPro" id="IPR039261">
    <property type="entry name" value="FNR_nucleotide-bd"/>
</dbReference>
<keyword evidence="4" id="KW-0479">Metal-binding</keyword>
<name>A0A067D0J5_SAPPC</name>
<evidence type="ECO:0000256" key="2">
    <source>
        <dbReference type="ARBA" id="ARBA00022630"/>
    </source>
</evidence>
<dbReference type="InterPro" id="IPR011992">
    <property type="entry name" value="EF-hand-dom_pair"/>
</dbReference>
<dbReference type="GO" id="GO:0005509">
    <property type="term" value="F:calcium ion binding"/>
    <property type="evidence" value="ECO:0007669"/>
    <property type="project" value="InterPro"/>
</dbReference>
<dbReference type="SUPFAM" id="SSF47473">
    <property type="entry name" value="EF-hand"/>
    <property type="match status" value="1"/>
</dbReference>
<feature type="transmembrane region" description="Helical" evidence="11">
    <location>
        <begin position="444"/>
        <end position="469"/>
    </location>
</feature>
<dbReference type="Pfam" id="PF08022">
    <property type="entry name" value="FAD_binding_8"/>
    <property type="match status" value="1"/>
</dbReference>
<dbReference type="SUPFAM" id="SSF63380">
    <property type="entry name" value="Riboflavin synthase domain-like"/>
    <property type="match status" value="1"/>
</dbReference>
<dbReference type="OMA" id="IGRAKFG"/>
<dbReference type="SFLD" id="SFLDG01168">
    <property type="entry name" value="Ferric_reductase_subgroup_(FRE"/>
    <property type="match status" value="1"/>
</dbReference>
<dbReference type="OrthoDB" id="167398at2759"/>
<dbReference type="EMBL" id="KK583190">
    <property type="protein sequence ID" value="KDO35030.1"/>
    <property type="molecule type" value="Genomic_DNA"/>
</dbReference>
<gene>
    <name evidence="14" type="ORF">SPRG_01094</name>
</gene>
<dbReference type="AlphaFoldDB" id="A0A067D0J5"/>
<reference evidence="14 15" key="1">
    <citation type="journal article" date="2013" name="PLoS Genet.">
        <title>Distinctive expansion of potential virulence genes in the genome of the oomycete fish pathogen Saprolegnia parasitica.</title>
        <authorList>
            <person name="Jiang R.H."/>
            <person name="de Bruijn I."/>
            <person name="Haas B.J."/>
            <person name="Belmonte R."/>
            <person name="Lobach L."/>
            <person name="Christie J."/>
            <person name="van den Ackerveken G."/>
            <person name="Bottin A."/>
            <person name="Bulone V."/>
            <person name="Diaz-Moreno S.M."/>
            <person name="Dumas B."/>
            <person name="Fan L."/>
            <person name="Gaulin E."/>
            <person name="Govers F."/>
            <person name="Grenville-Briggs L.J."/>
            <person name="Horner N.R."/>
            <person name="Levin J.Z."/>
            <person name="Mammella M."/>
            <person name="Meijer H.J."/>
            <person name="Morris P."/>
            <person name="Nusbaum C."/>
            <person name="Oome S."/>
            <person name="Phillips A.J."/>
            <person name="van Rooyen D."/>
            <person name="Rzeszutek E."/>
            <person name="Saraiva M."/>
            <person name="Secombes C.J."/>
            <person name="Seidl M.F."/>
            <person name="Snel B."/>
            <person name="Stassen J.H."/>
            <person name="Sykes S."/>
            <person name="Tripathy S."/>
            <person name="van den Berg H."/>
            <person name="Vega-Arreguin J.C."/>
            <person name="Wawra S."/>
            <person name="Young S.K."/>
            <person name="Zeng Q."/>
            <person name="Dieguez-Uribeondo J."/>
            <person name="Russ C."/>
            <person name="Tyler B.M."/>
            <person name="van West P."/>
        </authorList>
    </citation>
    <scope>NUCLEOTIDE SEQUENCE [LARGE SCALE GENOMIC DNA]</scope>
    <source>
        <strain evidence="14 15">CBS 223.65</strain>
    </source>
</reference>
<dbReference type="PANTHER" id="PTHR11972:SF153">
    <property type="entry name" value="SUPEROXIDE-GENERATING NADPH OXIDASE HEAVY CHAIN SUBUNIT A"/>
    <property type="match status" value="1"/>
</dbReference>
<dbReference type="GeneID" id="24123704"/>
<dbReference type="PROSITE" id="PS51384">
    <property type="entry name" value="FAD_FR"/>
    <property type="match status" value="1"/>
</dbReference>
<dbReference type="InterPro" id="IPR013121">
    <property type="entry name" value="Fe_red_NAD-bd_6"/>
</dbReference>
<keyword evidence="5" id="KW-0274">FAD</keyword>
<evidence type="ECO:0000313" key="15">
    <source>
        <dbReference type="Proteomes" id="UP000030745"/>
    </source>
</evidence>
<feature type="transmembrane region" description="Helical" evidence="11">
    <location>
        <begin position="481"/>
        <end position="499"/>
    </location>
</feature>
<dbReference type="VEuPathDB" id="FungiDB:SPRG_01094"/>
<keyword evidence="3 11" id="KW-0812">Transmembrane</keyword>
<comment type="subcellular location">
    <subcellularLocation>
        <location evidence="1">Membrane</location>
        <topology evidence="1">Multi-pass membrane protein</topology>
    </subcellularLocation>
</comment>
<dbReference type="Pfam" id="PF08030">
    <property type="entry name" value="NAD_binding_6"/>
    <property type="match status" value="1"/>
</dbReference>
<evidence type="ECO:0000256" key="1">
    <source>
        <dbReference type="ARBA" id="ARBA00004141"/>
    </source>
</evidence>
<evidence type="ECO:0000256" key="8">
    <source>
        <dbReference type="ARBA" id="ARBA00023002"/>
    </source>
</evidence>
<dbReference type="SUPFAM" id="SSF52343">
    <property type="entry name" value="Ferredoxin reductase-like, C-terminal NADP-linked domain"/>
    <property type="match status" value="1"/>
</dbReference>
<dbReference type="FunFam" id="2.40.30.10:FF:000059">
    <property type="entry name" value="dual oxidase isoform X1"/>
    <property type="match status" value="1"/>
</dbReference>
<dbReference type="InterPro" id="IPR017938">
    <property type="entry name" value="Riboflavin_synthase-like_b-brl"/>
</dbReference>
<dbReference type="PRINTS" id="PR00466">
    <property type="entry name" value="GP91PHOX"/>
</dbReference>
<evidence type="ECO:0000313" key="14">
    <source>
        <dbReference type="EMBL" id="KDO35030.1"/>
    </source>
</evidence>
<dbReference type="PROSITE" id="PS50222">
    <property type="entry name" value="EF_HAND_2"/>
    <property type="match status" value="1"/>
</dbReference>
<evidence type="ECO:0000256" key="5">
    <source>
        <dbReference type="ARBA" id="ARBA00022827"/>
    </source>
</evidence>
<dbReference type="InterPro" id="IPR050369">
    <property type="entry name" value="RBOH/FRE"/>
</dbReference>
<dbReference type="InterPro" id="IPR002048">
    <property type="entry name" value="EF_hand_dom"/>
</dbReference>
<evidence type="ECO:0008006" key="16">
    <source>
        <dbReference type="Google" id="ProtNLM"/>
    </source>
</evidence>
<feature type="domain" description="EF-hand" evidence="12">
    <location>
        <begin position="189"/>
        <end position="224"/>
    </location>
</feature>
<keyword evidence="7 11" id="KW-1133">Transmembrane helix</keyword>
<keyword evidence="8" id="KW-0560">Oxidoreductase</keyword>
<dbReference type="InterPro" id="IPR013130">
    <property type="entry name" value="Fe3_Rdtase_TM_dom"/>
</dbReference>
<proteinExistence type="predicted"/>
<dbReference type="GO" id="GO:0042742">
    <property type="term" value="P:defense response to bacterium"/>
    <property type="evidence" value="ECO:0007669"/>
    <property type="project" value="UniProtKB-ARBA"/>
</dbReference>
<feature type="domain" description="FAD-binding FR-type" evidence="13">
    <location>
        <begin position="533"/>
        <end position="637"/>
    </location>
</feature>
<dbReference type="Gene3D" id="1.10.238.10">
    <property type="entry name" value="EF-hand"/>
    <property type="match status" value="1"/>
</dbReference>
<evidence type="ECO:0000259" key="13">
    <source>
        <dbReference type="PROSITE" id="PS51384"/>
    </source>
</evidence>
<dbReference type="RefSeq" id="XP_012194683.1">
    <property type="nucleotide sequence ID" value="XM_012339293.1"/>
</dbReference>
<keyword evidence="6" id="KW-0521">NADP</keyword>
<evidence type="ECO:0000256" key="10">
    <source>
        <dbReference type="SAM" id="MobiDB-lite"/>
    </source>
</evidence>
<keyword evidence="9 11" id="KW-0472">Membrane</keyword>
<protein>
    <recommendedName>
        <fullName evidence="16">FAD-binding FR-type domain-containing protein</fullName>
    </recommendedName>
</protein>
<evidence type="ECO:0000256" key="9">
    <source>
        <dbReference type="ARBA" id="ARBA00023136"/>
    </source>
</evidence>
<evidence type="ECO:0000256" key="7">
    <source>
        <dbReference type="ARBA" id="ARBA00022989"/>
    </source>
</evidence>
<keyword evidence="2" id="KW-0285">Flavoprotein</keyword>
<dbReference type="SFLD" id="SFLDG01169">
    <property type="entry name" value="NADPH_oxidase_subgroup_(NOX)"/>
    <property type="match status" value="1"/>
</dbReference>
<evidence type="ECO:0000256" key="4">
    <source>
        <dbReference type="ARBA" id="ARBA00022723"/>
    </source>
</evidence>